<sequence length="195" mass="22906">MNPIYKEVYQHFLLSDEDIIQIAEKHQKVEIEKGKIFLHEGETANEYYLLESGLIRAFVYDYDNNEITTEFFTKGDIVIVPASLFQRTPSQENLQAVTDCTLLKIEFDDFQHIYHTIPGFSEWGRLWFSYQVFSMKQRSLDMVTLSATKRYLNLMEQKPDVVKFAPLKQIASYLGVTDTSLSRIRKELVSHKKEY</sequence>
<dbReference type="CDD" id="cd00038">
    <property type="entry name" value="CAP_ED"/>
    <property type="match status" value="1"/>
</dbReference>
<dbReference type="KEGG" id="eao:BD94_2656"/>
<protein>
    <submittedName>
        <fullName evidence="2">cAMP-binding protein-catabolite gene activator and regulatory subunit of cAMP-dependent protein kinase</fullName>
    </submittedName>
</protein>
<name>A0A077EFL4_9FLAO</name>
<dbReference type="InterPro" id="IPR018490">
    <property type="entry name" value="cNMP-bd_dom_sf"/>
</dbReference>
<dbReference type="RefSeq" id="WP_009090565.1">
    <property type="nucleotide sequence ID" value="NZ_CP007547.1"/>
</dbReference>
<dbReference type="PROSITE" id="PS50042">
    <property type="entry name" value="CNMP_BINDING_3"/>
    <property type="match status" value="1"/>
</dbReference>
<dbReference type="InterPro" id="IPR014710">
    <property type="entry name" value="RmlC-like_jellyroll"/>
</dbReference>
<dbReference type="Pfam" id="PF00027">
    <property type="entry name" value="cNMP_binding"/>
    <property type="match status" value="1"/>
</dbReference>
<dbReference type="Proteomes" id="UP000028933">
    <property type="component" value="Chromosome"/>
</dbReference>
<evidence type="ECO:0000313" key="2">
    <source>
        <dbReference type="EMBL" id="AIL46431.1"/>
    </source>
</evidence>
<proteinExistence type="predicted"/>
<organism evidence="2 3">
    <name type="scientific">Elizabethkingia anophelis NUHP1</name>
    <dbReference type="NCBI Taxonomy" id="1338011"/>
    <lineage>
        <taxon>Bacteria</taxon>
        <taxon>Pseudomonadati</taxon>
        <taxon>Bacteroidota</taxon>
        <taxon>Flavobacteriia</taxon>
        <taxon>Flavobacteriales</taxon>
        <taxon>Weeksellaceae</taxon>
        <taxon>Elizabethkingia</taxon>
    </lineage>
</organism>
<evidence type="ECO:0000259" key="1">
    <source>
        <dbReference type="PROSITE" id="PS50042"/>
    </source>
</evidence>
<reference evidence="2" key="2">
    <citation type="journal article" date="2015" name="Genome Biol. Evol.">
        <title>Complete Genome Sequence and Transcriptomic Analysis of the Novel Pathogen Elizabethkingia anophelis in Response to Oxidative Stress.</title>
        <authorList>
            <person name="Li Y."/>
            <person name="Liu Y."/>
            <person name="Chew S.C."/>
            <person name="Tay M."/>
            <person name="Salido M.M."/>
            <person name="Teo J."/>
            <person name="Lauro F.M."/>
            <person name="Givskov M."/>
            <person name="Yang L."/>
        </authorList>
    </citation>
    <scope>NUCLEOTIDE SEQUENCE</scope>
    <source>
        <strain evidence="2">NUHP1</strain>
    </source>
</reference>
<evidence type="ECO:0000313" key="3">
    <source>
        <dbReference type="Proteomes" id="UP000028933"/>
    </source>
</evidence>
<accession>A0A077EFL4</accession>
<dbReference type="STRING" id="1338011.BD94_2656"/>
<feature type="domain" description="Cyclic nucleotide-binding" evidence="1">
    <location>
        <begin position="14"/>
        <end position="113"/>
    </location>
</feature>
<gene>
    <name evidence="2" type="ORF">BD94_2656</name>
</gene>
<keyword evidence="2" id="KW-0808">Transferase</keyword>
<keyword evidence="2" id="KW-0418">Kinase</keyword>
<dbReference type="SMART" id="SM00100">
    <property type="entry name" value="cNMP"/>
    <property type="match status" value="1"/>
</dbReference>
<dbReference type="GeneID" id="56683724"/>
<dbReference type="SUPFAM" id="SSF51206">
    <property type="entry name" value="cAMP-binding domain-like"/>
    <property type="match status" value="1"/>
</dbReference>
<dbReference type="HOGENOM" id="CLU_075053_9_3_10"/>
<reference evidence="2" key="1">
    <citation type="journal article" date="2013" name="Lancet">
        <title>First case of E anophelis outbreak in an intensive-care unit.</title>
        <authorList>
            <person name="Teo J."/>
            <person name="Tan S.Y."/>
            <person name="Tay M."/>
            <person name="Ding Y."/>
            <person name="Kjelleberg S."/>
            <person name="Givskov M."/>
            <person name="Lin R.T."/>
            <person name="Yang L."/>
        </authorList>
    </citation>
    <scope>NUCLEOTIDE SEQUENCE [LARGE SCALE GENOMIC DNA]</scope>
    <source>
        <strain evidence="2">NUHP1</strain>
    </source>
</reference>
<dbReference type="EMBL" id="CP007547">
    <property type="protein sequence ID" value="AIL46431.1"/>
    <property type="molecule type" value="Genomic_DNA"/>
</dbReference>
<dbReference type="AlphaFoldDB" id="A0A077EFL4"/>
<dbReference type="GO" id="GO:0016301">
    <property type="term" value="F:kinase activity"/>
    <property type="evidence" value="ECO:0007669"/>
    <property type="project" value="UniProtKB-KW"/>
</dbReference>
<dbReference type="InterPro" id="IPR000595">
    <property type="entry name" value="cNMP-bd_dom"/>
</dbReference>
<dbReference type="Gene3D" id="2.60.120.10">
    <property type="entry name" value="Jelly Rolls"/>
    <property type="match status" value="1"/>
</dbReference>
<dbReference type="eggNOG" id="COG0664">
    <property type="taxonomic scope" value="Bacteria"/>
</dbReference>